<dbReference type="PATRIC" id="fig|991905.3.peg.3148"/>
<evidence type="ECO:0000259" key="1">
    <source>
        <dbReference type="SMART" id="SM00858"/>
    </source>
</evidence>
<feature type="domain" description="SAF" evidence="1">
    <location>
        <begin position="361"/>
        <end position="426"/>
    </location>
</feature>
<evidence type="ECO:0000313" key="3">
    <source>
        <dbReference type="Proteomes" id="UP000008130"/>
    </source>
</evidence>
<dbReference type="HOGENOM" id="CLU_046102_0_0_5"/>
<sequence length="445" mass="48008">MNLARMLGKRAEDDRPVRVGLIGGGKFGSMYLTQARLTTGIHVLGIADLDIRRLRGTLRRAGWPDEQTDTASFSDALGSGRTFLTDSAEALIAADGLDVLIDATGDPAAGIRHCLAAIRNGRHVVMVNVEADALAGPLLACRAQAAGLVYSLAWGDQPALIAEHVDWARTCGFEVVCAGKGTRYLPHYHQLTPDTVWETLQSYLALKDPSQINLKMFNSFLDGTKSGIEMTAVCNATGLIPQDDGLGFPPASRFELSSVCRPKEYGGTLSRTGTTEVVSSLARDGSDVPHHLAMGTYVVIEAQTDYARQCFTEYHMLEDDSGRFAALYRPTHMIGMELGVSVASAALRREPTGAPVGFHSDVVATAKKPMKAGDMLDGEGGFTVWGKQCPASVSLARGHLPLGLAHHVTLTRDVAEGQMLTWDDVVIDETDDAYRFRREMEQAFA</sequence>
<keyword evidence="3" id="KW-1185">Reference proteome</keyword>
<dbReference type="RefSeq" id="WP_013653798.1">
    <property type="nucleotide sequence ID" value="NC_015259.1"/>
</dbReference>
<dbReference type="InterPro" id="IPR013974">
    <property type="entry name" value="SAF"/>
</dbReference>
<evidence type="ECO:0000313" key="2">
    <source>
        <dbReference type="EMBL" id="ADZ71487.1"/>
    </source>
</evidence>
<dbReference type="STRING" id="991905.SL003B_3064"/>
<dbReference type="PANTHER" id="PTHR37850:SF3">
    <property type="entry name" value="BLR7815 PROTEIN"/>
    <property type="match status" value="1"/>
</dbReference>
<dbReference type="CDD" id="cd11616">
    <property type="entry name" value="SAF_DH_OX_like"/>
    <property type="match status" value="1"/>
</dbReference>
<dbReference type="Gene3D" id="3.40.50.720">
    <property type="entry name" value="NAD(P)-binding Rossmann-like Domain"/>
    <property type="match status" value="1"/>
</dbReference>
<dbReference type="AlphaFoldDB" id="F2IWA2"/>
<dbReference type="Proteomes" id="UP000008130">
    <property type="component" value="Chromosome"/>
</dbReference>
<dbReference type="Pfam" id="PF21135">
    <property type="entry name" value="DRL_cat"/>
    <property type="match status" value="1"/>
</dbReference>
<dbReference type="OrthoDB" id="9777844at2"/>
<dbReference type="PANTHER" id="PTHR37850">
    <property type="entry name" value="STRU PROTEIN"/>
    <property type="match status" value="1"/>
</dbReference>
<dbReference type="InterPro" id="IPR048423">
    <property type="entry name" value="DRL_cat"/>
</dbReference>
<dbReference type="eggNOG" id="COG4091">
    <property type="taxonomic scope" value="Bacteria"/>
</dbReference>
<reference evidence="2 3" key="1">
    <citation type="journal article" date="2011" name="J. Bacteriol.">
        <title>Complete genome sequence of Polymorphum gilvum SL003B-26A1T, a crude oil-degrading bacterium from oil-polluted saline soil.</title>
        <authorList>
            <person name="Li S.G."/>
            <person name="Tang Y.Q."/>
            <person name="Nie Y."/>
            <person name="Cai M."/>
            <person name="Wu X.L."/>
        </authorList>
    </citation>
    <scope>NUCLEOTIDE SEQUENCE [LARGE SCALE GENOMIC DNA]</scope>
    <source>
        <strain evidence="3">LMG 25793 / CGMCC 1.9160 / SL003B-26A1</strain>
    </source>
</reference>
<dbReference type="EMBL" id="CP002568">
    <property type="protein sequence ID" value="ADZ71487.1"/>
    <property type="molecule type" value="Genomic_DNA"/>
</dbReference>
<dbReference type="SUPFAM" id="SSF51735">
    <property type="entry name" value="NAD(P)-binding Rossmann-fold domains"/>
    <property type="match status" value="1"/>
</dbReference>
<proteinExistence type="predicted"/>
<dbReference type="KEGG" id="pgv:SL003B_3064"/>
<accession>F2IWA2</accession>
<protein>
    <submittedName>
        <fullName evidence="2">Oxidoreductase domain protein</fullName>
    </submittedName>
</protein>
<gene>
    <name evidence="2" type="ordered locus">SL003B_3064</name>
</gene>
<dbReference type="SMART" id="SM00858">
    <property type="entry name" value="SAF"/>
    <property type="match status" value="1"/>
</dbReference>
<name>F2IWA2_POLGS</name>
<dbReference type="InterPro" id="IPR036291">
    <property type="entry name" value="NAD(P)-bd_dom_sf"/>
</dbReference>
<organism evidence="2 3">
    <name type="scientific">Polymorphum gilvum (strain LMG 25793 / CGMCC 1.9160 / SL003B-26A1)</name>
    <dbReference type="NCBI Taxonomy" id="991905"/>
    <lineage>
        <taxon>Bacteria</taxon>
        <taxon>Pseudomonadati</taxon>
        <taxon>Pseudomonadota</taxon>
        <taxon>Alphaproteobacteria</taxon>
        <taxon>Rhodobacterales</taxon>
        <taxon>Paracoccaceae</taxon>
        <taxon>Polymorphum</taxon>
    </lineage>
</organism>